<dbReference type="InterPro" id="IPR007972">
    <property type="entry name" value="Mtfr1"/>
</dbReference>
<dbReference type="PANTHER" id="PTHR14215">
    <property type="entry name" value="PROTEIN OF UNKNOWN FUNCTION DUF729"/>
    <property type="match status" value="1"/>
</dbReference>
<feature type="region of interest" description="Disordered" evidence="2">
    <location>
        <begin position="16"/>
        <end position="39"/>
    </location>
</feature>
<dbReference type="PANTHER" id="PTHR14215:SF0">
    <property type="entry name" value="WH2 DOMAIN-CONTAINING PROTEIN"/>
    <property type="match status" value="1"/>
</dbReference>
<dbReference type="GO" id="GO:0009060">
    <property type="term" value="P:aerobic respiration"/>
    <property type="evidence" value="ECO:0007669"/>
    <property type="project" value="TreeGrafter"/>
</dbReference>
<dbReference type="GO" id="GO:0000266">
    <property type="term" value="P:mitochondrial fission"/>
    <property type="evidence" value="ECO:0007669"/>
    <property type="project" value="TreeGrafter"/>
</dbReference>
<evidence type="ECO:0000256" key="2">
    <source>
        <dbReference type="SAM" id="MobiDB-lite"/>
    </source>
</evidence>
<protein>
    <recommendedName>
        <fullName evidence="5">Mitochondrial fission regulator 2</fullName>
    </recommendedName>
</protein>
<feature type="non-terminal residue" evidence="3">
    <location>
        <position position="192"/>
    </location>
</feature>
<dbReference type="Proteomes" id="UP001233999">
    <property type="component" value="Unassembled WGS sequence"/>
</dbReference>
<dbReference type="GO" id="GO:0005739">
    <property type="term" value="C:mitochondrion"/>
    <property type="evidence" value="ECO:0007669"/>
    <property type="project" value="TreeGrafter"/>
</dbReference>
<evidence type="ECO:0000313" key="3">
    <source>
        <dbReference type="EMBL" id="KAJ9584047.1"/>
    </source>
</evidence>
<gene>
    <name evidence="3" type="ORF">L9F63_021604</name>
</gene>
<dbReference type="AlphaFoldDB" id="A0AAD7ZP70"/>
<reference evidence="3" key="1">
    <citation type="journal article" date="2023" name="IScience">
        <title>Live-bearing cockroach genome reveals convergent evolutionary mechanisms linked to viviparity in insects and beyond.</title>
        <authorList>
            <person name="Fouks B."/>
            <person name="Harrison M.C."/>
            <person name="Mikhailova A.A."/>
            <person name="Marchal E."/>
            <person name="English S."/>
            <person name="Carruthers M."/>
            <person name="Jennings E.C."/>
            <person name="Chiamaka E.L."/>
            <person name="Frigard R.A."/>
            <person name="Pippel M."/>
            <person name="Attardo G.M."/>
            <person name="Benoit J.B."/>
            <person name="Bornberg-Bauer E."/>
            <person name="Tobe S.S."/>
        </authorList>
    </citation>
    <scope>NUCLEOTIDE SEQUENCE</scope>
    <source>
        <strain evidence="3">Stay&amp;Tobe</strain>
    </source>
</reference>
<proteinExistence type="inferred from homology"/>
<feature type="compositionally biased region" description="Polar residues" evidence="2">
    <location>
        <begin position="16"/>
        <end position="33"/>
    </location>
</feature>
<dbReference type="EMBL" id="JASPKZ010007477">
    <property type="protein sequence ID" value="KAJ9584047.1"/>
    <property type="molecule type" value="Genomic_DNA"/>
</dbReference>
<comment type="caution">
    <text evidence="3">The sequence shown here is derived from an EMBL/GenBank/DDBJ whole genome shotgun (WGS) entry which is preliminary data.</text>
</comment>
<evidence type="ECO:0000313" key="4">
    <source>
        <dbReference type="Proteomes" id="UP001233999"/>
    </source>
</evidence>
<sequence>FKCLKCNTDLLDAREVSSNQSSGSYLQMHSSTPVKRRESQNLQSVLDEIQELKKLMSEILQYHQNSSTTSSSSAAEFIRDSEVKALPPPPPPLPPTPPLHKPVLCQVTSNVSAMQPEDNSDPVDMFANVLKDLNTVTLRPVERTPGGNPMKLNHASPKQSDTLLMILKKRFRAMHLDSPIKERGYTSDEDFS</sequence>
<accession>A0AAD7ZP70</accession>
<comment type="similarity">
    <text evidence="1">Belongs to the MTFR1 family.</text>
</comment>
<reference evidence="3" key="2">
    <citation type="submission" date="2023-05" db="EMBL/GenBank/DDBJ databases">
        <authorList>
            <person name="Fouks B."/>
        </authorList>
    </citation>
    <scope>NUCLEOTIDE SEQUENCE</scope>
    <source>
        <strain evidence="3">Stay&amp;Tobe</strain>
        <tissue evidence="3">Testes</tissue>
    </source>
</reference>
<name>A0AAD7ZP70_DIPPU</name>
<keyword evidence="4" id="KW-1185">Reference proteome</keyword>
<evidence type="ECO:0008006" key="5">
    <source>
        <dbReference type="Google" id="ProtNLM"/>
    </source>
</evidence>
<evidence type="ECO:0000256" key="1">
    <source>
        <dbReference type="ARBA" id="ARBA00005807"/>
    </source>
</evidence>
<organism evidence="3 4">
    <name type="scientific">Diploptera punctata</name>
    <name type="common">Pacific beetle cockroach</name>
    <dbReference type="NCBI Taxonomy" id="6984"/>
    <lineage>
        <taxon>Eukaryota</taxon>
        <taxon>Metazoa</taxon>
        <taxon>Ecdysozoa</taxon>
        <taxon>Arthropoda</taxon>
        <taxon>Hexapoda</taxon>
        <taxon>Insecta</taxon>
        <taxon>Pterygota</taxon>
        <taxon>Neoptera</taxon>
        <taxon>Polyneoptera</taxon>
        <taxon>Dictyoptera</taxon>
        <taxon>Blattodea</taxon>
        <taxon>Blaberoidea</taxon>
        <taxon>Blaberidae</taxon>
        <taxon>Diplopterinae</taxon>
        <taxon>Diploptera</taxon>
    </lineage>
</organism>